<dbReference type="SUPFAM" id="SSF52540">
    <property type="entry name" value="P-loop containing nucleoside triphosphate hydrolases"/>
    <property type="match status" value="2"/>
</dbReference>
<name>A0A6J4E171_9PSED</name>
<evidence type="ECO:0000256" key="7">
    <source>
        <dbReference type="ARBA" id="ARBA00022679"/>
    </source>
</evidence>
<comment type="catalytic activity">
    <reaction evidence="1 17">
        <text>adenosine 5'-phosphosulfate + ATP = 3'-phosphoadenylyl sulfate + ADP + H(+)</text>
        <dbReference type="Rhea" id="RHEA:24152"/>
        <dbReference type="ChEBI" id="CHEBI:15378"/>
        <dbReference type="ChEBI" id="CHEBI:30616"/>
        <dbReference type="ChEBI" id="CHEBI:58243"/>
        <dbReference type="ChEBI" id="CHEBI:58339"/>
        <dbReference type="ChEBI" id="CHEBI:456216"/>
        <dbReference type="EC" id="2.7.1.25"/>
    </reaction>
</comment>
<dbReference type="NCBIfam" id="TIGR02034">
    <property type="entry name" value="CysN"/>
    <property type="match status" value="1"/>
</dbReference>
<comment type="similarity">
    <text evidence="5">In the C-terminal section; belongs to the APS kinase family.</text>
</comment>
<dbReference type="GO" id="GO:0004020">
    <property type="term" value="F:adenylylsulfate kinase activity"/>
    <property type="evidence" value="ECO:0007669"/>
    <property type="project" value="UniProtKB-UniRule"/>
</dbReference>
<dbReference type="InterPro" id="IPR059117">
    <property type="entry name" value="APS_kinase_dom"/>
</dbReference>
<evidence type="ECO:0000256" key="17">
    <source>
        <dbReference type="HAMAP-Rule" id="MF_00065"/>
    </source>
</evidence>
<dbReference type="InterPro" id="IPR041757">
    <property type="entry name" value="CysN_GTP-bd"/>
</dbReference>
<dbReference type="SUPFAM" id="SSF50465">
    <property type="entry name" value="EF-Tu/eEF-1alpha/eIF2-gamma C-terminal domain"/>
    <property type="match status" value="1"/>
</dbReference>
<comment type="pathway">
    <text evidence="3 17">Sulfur metabolism; hydrogen sulfide biosynthesis; sulfite from sulfate: step 2/3.</text>
</comment>
<dbReference type="GO" id="GO:0005524">
    <property type="term" value="F:ATP binding"/>
    <property type="evidence" value="ECO:0007669"/>
    <property type="project" value="UniProtKB-UniRule"/>
</dbReference>
<dbReference type="GO" id="GO:0005525">
    <property type="term" value="F:GTP binding"/>
    <property type="evidence" value="ECO:0007669"/>
    <property type="project" value="UniProtKB-UniRule"/>
</dbReference>
<evidence type="ECO:0000256" key="4">
    <source>
        <dbReference type="ARBA" id="ARBA00005048"/>
    </source>
</evidence>
<dbReference type="InterPro" id="IPR002891">
    <property type="entry name" value="APS"/>
</dbReference>
<dbReference type="Gene3D" id="2.40.30.10">
    <property type="entry name" value="Translation factors"/>
    <property type="match status" value="2"/>
</dbReference>
<dbReference type="InterPro" id="IPR009000">
    <property type="entry name" value="Transl_B-barrel_sf"/>
</dbReference>
<dbReference type="Gene3D" id="3.40.50.300">
    <property type="entry name" value="P-loop containing nucleotide triphosphate hydrolases"/>
    <property type="match status" value="2"/>
</dbReference>
<dbReference type="HAMAP" id="MF_00062">
    <property type="entry name" value="Sulf_adenylyltr_sub1"/>
    <property type="match status" value="1"/>
</dbReference>
<dbReference type="PRINTS" id="PR00315">
    <property type="entry name" value="ELONGATNFCT"/>
</dbReference>
<dbReference type="NCBIfam" id="TIGR00231">
    <property type="entry name" value="small_GTP"/>
    <property type="match status" value="1"/>
</dbReference>
<dbReference type="InterPro" id="IPR054696">
    <property type="entry name" value="GTP-eEF1A_C"/>
</dbReference>
<proteinExistence type="inferred from homology"/>
<comment type="function">
    <text evidence="2">APS kinase catalyzes the synthesis of activated sulfate.</text>
</comment>
<feature type="domain" description="Tr-type G" evidence="18">
    <location>
        <begin position="22"/>
        <end position="238"/>
    </location>
</feature>
<gene>
    <name evidence="19" type="primary">C</name>
    <name evidence="17" type="synonym">cysC</name>
    <name evidence="16" type="synonym">cysN</name>
    <name evidence="19" type="ORF">TUM18999_13100</name>
    <name evidence="20" type="ORF">TUM20286_29460</name>
</gene>
<evidence type="ECO:0000256" key="15">
    <source>
        <dbReference type="ARBA" id="ARBA00062688"/>
    </source>
</evidence>
<dbReference type="EMBL" id="AP023189">
    <property type="protein sequence ID" value="BCG23119.1"/>
    <property type="molecule type" value="Genomic_DNA"/>
</dbReference>
<dbReference type="InterPro" id="IPR027417">
    <property type="entry name" value="P-loop_NTPase"/>
</dbReference>
<dbReference type="InterPro" id="IPR050100">
    <property type="entry name" value="TRAFAC_GTPase_members"/>
</dbReference>
<accession>A0A6J4E171</accession>
<dbReference type="InterPro" id="IPR031157">
    <property type="entry name" value="G_TR_CS"/>
</dbReference>
<dbReference type="FunFam" id="3.40.50.300:FF:000119">
    <property type="entry name" value="Sulfate adenylyltransferase subunit 1"/>
    <property type="match status" value="1"/>
</dbReference>
<keyword evidence="11 16" id="KW-0342">GTP-binding</keyword>
<dbReference type="RefSeq" id="WP_173173178.1">
    <property type="nucleotide sequence ID" value="NZ_AP023189.1"/>
</dbReference>
<evidence type="ECO:0000256" key="12">
    <source>
        <dbReference type="ARBA" id="ARBA00023268"/>
    </source>
</evidence>
<organism evidence="19 21">
    <name type="scientific">Pseudomonas tohonis</name>
    <dbReference type="NCBI Taxonomy" id="2725477"/>
    <lineage>
        <taxon>Bacteria</taxon>
        <taxon>Pseudomonadati</taxon>
        <taxon>Pseudomonadota</taxon>
        <taxon>Gammaproteobacteria</taxon>
        <taxon>Pseudomonadales</taxon>
        <taxon>Pseudomonadaceae</taxon>
        <taxon>Pseudomonas</taxon>
    </lineage>
</organism>
<dbReference type="SUPFAM" id="SSF50447">
    <property type="entry name" value="Translation proteins"/>
    <property type="match status" value="1"/>
</dbReference>
<dbReference type="FunFam" id="2.40.30.10:FF:000027">
    <property type="entry name" value="Sulfate adenylyltransferase subunit 1"/>
    <property type="match status" value="1"/>
</dbReference>
<dbReference type="InterPro" id="IPR044138">
    <property type="entry name" value="CysN_II"/>
</dbReference>
<keyword evidence="10 16" id="KW-0067">ATP-binding</keyword>
<evidence type="ECO:0000313" key="21">
    <source>
        <dbReference type="Proteomes" id="UP000509383"/>
    </source>
</evidence>
<dbReference type="NCBIfam" id="TIGR00455">
    <property type="entry name" value="apsK"/>
    <property type="match status" value="1"/>
</dbReference>
<keyword evidence="17" id="KW-0418">Kinase</keyword>
<evidence type="ECO:0000256" key="6">
    <source>
        <dbReference type="ARBA" id="ARBA00007237"/>
    </source>
</evidence>
<keyword evidence="9 16" id="KW-0547">Nucleotide-binding</keyword>
<reference evidence="19 21" key="1">
    <citation type="submission" date="2020-05" db="EMBL/GenBank/DDBJ databases">
        <title>Characterization of novel class B3 metallo-beta-lactamase from novel Pseudomonas species.</title>
        <authorList>
            <person name="Yamada K."/>
            <person name="Aoki K."/>
            <person name="Ishii Y."/>
        </authorList>
    </citation>
    <scope>NUCLEOTIDE SEQUENCE [LARGE SCALE GENOMIC DNA]</scope>
    <source>
        <strain evidence="19 21">TUM18999</strain>
        <strain evidence="20 22">TUM20286</strain>
    </source>
</reference>
<comment type="similarity">
    <text evidence="16">Belongs to the TRAFAC class translation factor GTPase superfamily. Classic translation factor GTPase family. CysN/NodQ subfamily.</text>
</comment>
<dbReference type="InterPro" id="IPR005225">
    <property type="entry name" value="Small_GTP-bd"/>
</dbReference>
<keyword evidence="12" id="KW-0511">Multifunctional enzyme</keyword>
<dbReference type="EMBL" id="BQKM01000006">
    <property type="protein sequence ID" value="GJN53194.1"/>
    <property type="molecule type" value="Genomic_DNA"/>
</dbReference>
<dbReference type="UniPathway" id="UPA00140">
    <property type="reaction ID" value="UER00204"/>
</dbReference>
<comment type="caution">
    <text evidence="17">Lacks conserved residue(s) required for the propagation of feature annotation.</text>
</comment>
<dbReference type="GO" id="GO:0003924">
    <property type="term" value="F:GTPase activity"/>
    <property type="evidence" value="ECO:0007669"/>
    <property type="project" value="InterPro"/>
</dbReference>
<dbReference type="CDD" id="cd04095">
    <property type="entry name" value="CysN_NoDQ_III"/>
    <property type="match status" value="1"/>
</dbReference>
<dbReference type="InterPro" id="IPR000795">
    <property type="entry name" value="T_Tr_GTP-bd_dom"/>
</dbReference>
<comment type="pathway">
    <text evidence="4 16">Sulfur metabolism; hydrogen sulfide biosynthesis; sulfite from sulfate: step 1/3.</text>
</comment>
<dbReference type="InterPro" id="IPR044139">
    <property type="entry name" value="CysN_NoDQ_III"/>
</dbReference>
<evidence type="ECO:0000313" key="22">
    <source>
        <dbReference type="Proteomes" id="UP001054892"/>
    </source>
</evidence>
<evidence type="ECO:0000256" key="9">
    <source>
        <dbReference type="ARBA" id="ARBA00022741"/>
    </source>
</evidence>
<dbReference type="PROSITE" id="PS00301">
    <property type="entry name" value="G_TR_1"/>
    <property type="match status" value="1"/>
</dbReference>
<keyword evidence="17" id="KW-0597">Phosphoprotein</keyword>
<evidence type="ECO:0000259" key="18">
    <source>
        <dbReference type="PROSITE" id="PS51722"/>
    </source>
</evidence>
<evidence type="ECO:0000313" key="20">
    <source>
        <dbReference type="EMBL" id="GJN53194.1"/>
    </source>
</evidence>
<evidence type="ECO:0000256" key="14">
    <source>
        <dbReference type="ARBA" id="ARBA00055271"/>
    </source>
</evidence>
<dbReference type="PANTHER" id="PTHR23115">
    <property type="entry name" value="TRANSLATION FACTOR"/>
    <property type="match status" value="1"/>
</dbReference>
<sequence>MSHQSDLISQDILAYLAQHERKELLRFLTCGNVDDGKSTLIGRLLHDSKMIYEDHLEAITRDSKKVGTTGDEVDLALLVDGLQAEREQGITIDVAYRYFSTAKRKFIIADTPGHEQYTRNMATGASTCDLAIILVDARYGVQTQTRRHSYIASLLGIKHIVVAINKMDLKDFDQGVFESIKADYLQFAERIKLNPTSLHFVPMSALKGDNVVNKSERSPWYTGQSLMEILETVEVSGDRNFDDMRFPVQYVNRPNLNFRGFAGTLASGIVHKGDEVVVLPSGKGSKIKSIVTFEGELEQAGPGQAITLTLEDEIDVSRGDMLVHADNRPQVTDGFEAMLVWMSEEPMLPGKKYDIKRATSYVPGSIASITHKVDVNTLEEGAASDLQLNEIAKVKVSLDAPIALDGYERNRTTGAFIVIDRLTNGTVGAGMIIAAPVAAGGQGIHGESAHVSTEERAARFGQKPATVLFSGLSGAGKSTLAYAVERKLFDMGRAVYVLDGQNLRHDLNKGLPQDRAGRTENWRRAAHVARQFNEAGLLTLAAFVAPDAEGREQAKVLIGSDRLITVYVQASPQVCRERDPQGLYAADQDNIPGESFPYDVPLNADLVIDTQSQSVEEGVKAVLDLLRSRGAI</sequence>
<dbReference type="GO" id="GO:0000103">
    <property type="term" value="P:sulfate assimilation"/>
    <property type="evidence" value="ECO:0007669"/>
    <property type="project" value="UniProtKB-UniRule"/>
</dbReference>
<evidence type="ECO:0000256" key="11">
    <source>
        <dbReference type="ARBA" id="ARBA00023134"/>
    </source>
</evidence>
<feature type="binding site" evidence="16">
    <location>
        <begin position="110"/>
        <end position="114"/>
    </location>
    <ligand>
        <name>GTP</name>
        <dbReference type="ChEBI" id="CHEBI:37565"/>
    </ligand>
</feature>
<dbReference type="CDD" id="cd03695">
    <property type="entry name" value="CysN_NodQ_II"/>
    <property type="match status" value="1"/>
</dbReference>
<dbReference type="Proteomes" id="UP001054892">
    <property type="component" value="Unassembled WGS sequence"/>
</dbReference>
<evidence type="ECO:0000256" key="2">
    <source>
        <dbReference type="ARBA" id="ARBA00002357"/>
    </source>
</evidence>
<keyword evidence="8 16" id="KW-0548">Nucleotidyltransferase</keyword>
<dbReference type="Pfam" id="PF00009">
    <property type="entry name" value="GTP_EFTU"/>
    <property type="match status" value="1"/>
</dbReference>
<comment type="similarity">
    <text evidence="17">Belongs to the APS kinase family.</text>
</comment>
<comment type="catalytic activity">
    <reaction evidence="13 16">
        <text>sulfate + ATP + H(+) = adenosine 5'-phosphosulfate + diphosphate</text>
        <dbReference type="Rhea" id="RHEA:18133"/>
        <dbReference type="ChEBI" id="CHEBI:15378"/>
        <dbReference type="ChEBI" id="CHEBI:16189"/>
        <dbReference type="ChEBI" id="CHEBI:30616"/>
        <dbReference type="ChEBI" id="CHEBI:33019"/>
        <dbReference type="ChEBI" id="CHEBI:58243"/>
        <dbReference type="EC" id="2.7.7.4"/>
    </reaction>
</comment>
<dbReference type="PROSITE" id="PS51722">
    <property type="entry name" value="G_TR_2"/>
    <property type="match status" value="1"/>
</dbReference>
<dbReference type="CDD" id="cd04166">
    <property type="entry name" value="CysN_ATPS"/>
    <property type="match status" value="1"/>
</dbReference>
<protein>
    <recommendedName>
        <fullName evidence="16 17">Multifunctional fusion protein</fullName>
    </recommendedName>
    <domain>
        <recommendedName>
            <fullName evidence="16">Sulfate adenylyltransferase subunit 1</fullName>
            <ecNumber evidence="16">2.7.7.4</ecNumber>
        </recommendedName>
        <alternativeName>
            <fullName evidence="16">ATP-sulfurylase large subunit</fullName>
        </alternativeName>
        <alternativeName>
            <fullName evidence="16">Sulfate adenylate transferase</fullName>
            <shortName evidence="16">SAT</shortName>
        </alternativeName>
    </domain>
    <domain>
        <recommendedName>
            <fullName evidence="17">Adenylyl-sulfate kinase</fullName>
            <ecNumber evidence="17">2.7.1.25</ecNumber>
        </recommendedName>
        <alternativeName>
            <fullName evidence="17">APS kinase</fullName>
        </alternativeName>
        <alternativeName>
            <fullName evidence="17">ATP adenosine-5'-phosphosulfate 3'-phosphotransferase</fullName>
        </alternativeName>
        <alternativeName>
            <fullName evidence="17">Adenosine-5'-phosphosulfate kinase</fullName>
        </alternativeName>
    </domain>
</protein>
<dbReference type="FunFam" id="3.40.50.300:FF:002377">
    <property type="entry name" value="Sulfate adenylyltransferase subunit 1"/>
    <property type="match status" value="1"/>
</dbReference>
<dbReference type="GO" id="GO:0070814">
    <property type="term" value="P:hydrogen sulfide biosynthetic process"/>
    <property type="evidence" value="ECO:0007669"/>
    <property type="project" value="UniProtKB-UniRule"/>
</dbReference>
<comment type="function">
    <text evidence="17">Catalyzes the synthesis of activated sulfate.</text>
</comment>
<feature type="binding site" evidence="17">
    <location>
        <begin position="471"/>
        <end position="478"/>
    </location>
    <ligand>
        <name>ATP</name>
        <dbReference type="ChEBI" id="CHEBI:30616"/>
    </ligand>
</feature>
<dbReference type="Pfam" id="PF22594">
    <property type="entry name" value="GTP-eEF1A_C"/>
    <property type="match status" value="1"/>
</dbReference>
<dbReference type="HAMAP" id="MF_00065">
    <property type="entry name" value="Adenylyl_sulf_kinase"/>
    <property type="match status" value="1"/>
</dbReference>
<dbReference type="NCBIfam" id="NF004035">
    <property type="entry name" value="PRK05506.1"/>
    <property type="match status" value="1"/>
</dbReference>
<evidence type="ECO:0000256" key="8">
    <source>
        <dbReference type="ARBA" id="ARBA00022695"/>
    </source>
</evidence>
<evidence type="ECO:0000256" key="1">
    <source>
        <dbReference type="ARBA" id="ARBA00001823"/>
    </source>
</evidence>
<comment type="similarity">
    <text evidence="6">In the N-terminal section; belongs to the TRAFAC class translation factor GTPase superfamily. Classic translation factor GTPase family. CysN/NodQ subfamily.</text>
</comment>
<comment type="function">
    <text evidence="14 16">With CysD forms the ATP sulfurylase (ATPS) that catalyzes the adenylation of sulfate producing adenosine 5'-phosphosulfate (APS) and diphosphate, the first enzymatic step in sulfur assimilation pathway. APS synthesis involves the formation of a high-energy phosphoric-sulfuric acid anhydride bond driven by GTP hydrolysis by CysN coupled to ATP hydrolysis by CysD.</text>
</comment>
<evidence type="ECO:0000256" key="5">
    <source>
        <dbReference type="ARBA" id="ARBA00005438"/>
    </source>
</evidence>
<dbReference type="EC" id="2.7.7.4" evidence="16"/>
<dbReference type="NCBIfam" id="NF003478">
    <property type="entry name" value="PRK05124.1"/>
    <property type="match status" value="1"/>
</dbReference>
<evidence type="ECO:0000256" key="10">
    <source>
        <dbReference type="ARBA" id="ARBA00022840"/>
    </source>
</evidence>
<dbReference type="FunFam" id="2.40.30.10:FF:000031">
    <property type="entry name" value="Sulfate adenylyltransferase subunit 1"/>
    <property type="match status" value="1"/>
</dbReference>
<comment type="subunit">
    <text evidence="15">Heterodimer composed of CysD, the smaller subunit, and CysNC.</text>
</comment>
<evidence type="ECO:0000256" key="3">
    <source>
        <dbReference type="ARBA" id="ARBA00004806"/>
    </source>
</evidence>
<dbReference type="GO" id="GO:0004781">
    <property type="term" value="F:sulfate adenylyltransferase (ATP) activity"/>
    <property type="evidence" value="ECO:0007669"/>
    <property type="project" value="UniProtKB-UniRule"/>
</dbReference>
<keyword evidence="22" id="KW-1185">Reference proteome</keyword>
<dbReference type="InterPro" id="IPR009001">
    <property type="entry name" value="Transl_elong_EF1A/Init_IF2_C"/>
</dbReference>
<dbReference type="Proteomes" id="UP000509383">
    <property type="component" value="Chromosome"/>
</dbReference>
<evidence type="ECO:0000313" key="19">
    <source>
        <dbReference type="EMBL" id="BCG23119.1"/>
    </source>
</evidence>
<dbReference type="InterPro" id="IPR011779">
    <property type="entry name" value="SO4_adenylTrfase_lsu"/>
</dbReference>
<evidence type="ECO:0000256" key="13">
    <source>
        <dbReference type="ARBA" id="ARBA00049370"/>
    </source>
</evidence>
<feature type="binding site" evidence="16">
    <location>
        <begin position="31"/>
        <end position="38"/>
    </location>
    <ligand>
        <name>GTP</name>
        <dbReference type="ChEBI" id="CHEBI:37565"/>
    </ligand>
</feature>
<dbReference type="AlphaFoldDB" id="A0A6J4E171"/>
<dbReference type="KEGG" id="ptw:TUM18999_13100"/>
<dbReference type="CDD" id="cd02027">
    <property type="entry name" value="APSK"/>
    <property type="match status" value="1"/>
</dbReference>
<dbReference type="EC" id="2.7.1.25" evidence="17"/>
<evidence type="ECO:0000256" key="16">
    <source>
        <dbReference type="HAMAP-Rule" id="MF_00062"/>
    </source>
</evidence>
<keyword evidence="7 16" id="KW-0808">Transferase</keyword>
<feature type="binding site" evidence="16">
    <location>
        <begin position="165"/>
        <end position="168"/>
    </location>
    <ligand>
        <name>GTP</name>
        <dbReference type="ChEBI" id="CHEBI:37565"/>
    </ligand>
</feature>
<dbReference type="Pfam" id="PF01583">
    <property type="entry name" value="APS_kinase"/>
    <property type="match status" value="1"/>
</dbReference>